<reference evidence="1 3" key="1">
    <citation type="submission" date="2017-02" db="EMBL/GenBank/DDBJ databases">
        <title>Draft genome sequence of Moraxella caviae CCUG 355 type strain.</title>
        <authorList>
            <person name="Engstrom-Jakobsson H."/>
            <person name="Salva-Serra F."/>
            <person name="Thorell K."/>
            <person name="Gonzales-Siles L."/>
            <person name="Karlsson R."/>
            <person name="Boulund F."/>
            <person name="Engstrand L."/>
            <person name="Moore E."/>
        </authorList>
    </citation>
    <scope>NUCLEOTIDE SEQUENCE [LARGE SCALE GENOMIC DNA]</scope>
    <source>
        <strain evidence="1 3">CCUG 355</strain>
    </source>
</reference>
<dbReference type="Proteomes" id="UP000255279">
    <property type="component" value="Unassembled WGS sequence"/>
</dbReference>
<gene>
    <name evidence="1" type="ORF">B0181_11800</name>
    <name evidence="2" type="ORF">NCTC10293_01129</name>
</gene>
<dbReference type="EMBL" id="UGQE01000002">
    <property type="protein sequence ID" value="STZ13555.1"/>
    <property type="molecule type" value="Genomic_DNA"/>
</dbReference>
<organism evidence="1 3">
    <name type="scientific">Moraxella caviae</name>
    <dbReference type="NCBI Taxonomy" id="34060"/>
    <lineage>
        <taxon>Bacteria</taxon>
        <taxon>Pseudomonadati</taxon>
        <taxon>Pseudomonadota</taxon>
        <taxon>Gammaproteobacteria</taxon>
        <taxon>Moraxellales</taxon>
        <taxon>Moraxellaceae</taxon>
        <taxon>Moraxella</taxon>
    </lineage>
</organism>
<dbReference type="Proteomes" id="UP000190435">
    <property type="component" value="Unassembled WGS sequence"/>
</dbReference>
<accession>A0A1S9ZQP5</accession>
<proteinExistence type="predicted"/>
<sequence>MVVQVSELKEFKFLSVLAIMLQELLSDRGETYHTLCERSGLDAADIFAYANDRKIIGVDHAKALAGVFSRLHGFYFDPQTLIDRQKIGTFVDLSVQNSKFVEEMGRRPI</sequence>
<evidence type="ECO:0000313" key="1">
    <source>
        <dbReference type="EMBL" id="OOR85922.1"/>
    </source>
</evidence>
<dbReference type="AlphaFoldDB" id="A0A1S9ZQP5"/>
<protein>
    <recommendedName>
        <fullName evidence="5">XRE family transcriptional regulator</fullName>
    </recommendedName>
</protein>
<evidence type="ECO:0000313" key="2">
    <source>
        <dbReference type="EMBL" id="STZ13555.1"/>
    </source>
</evidence>
<evidence type="ECO:0008006" key="5">
    <source>
        <dbReference type="Google" id="ProtNLM"/>
    </source>
</evidence>
<name>A0A1S9ZQP5_9GAMM</name>
<dbReference type="RefSeq" id="WP_078277666.1">
    <property type="nucleotide sequence ID" value="NZ_CAACXO010000071.1"/>
</dbReference>
<dbReference type="EMBL" id="MUXU01000112">
    <property type="protein sequence ID" value="OOR85922.1"/>
    <property type="molecule type" value="Genomic_DNA"/>
</dbReference>
<evidence type="ECO:0000313" key="3">
    <source>
        <dbReference type="Proteomes" id="UP000190435"/>
    </source>
</evidence>
<reference evidence="2 4" key="2">
    <citation type="submission" date="2018-06" db="EMBL/GenBank/DDBJ databases">
        <authorList>
            <consortium name="Pathogen Informatics"/>
            <person name="Doyle S."/>
        </authorList>
    </citation>
    <scope>NUCLEOTIDE SEQUENCE [LARGE SCALE GENOMIC DNA]</scope>
    <source>
        <strain evidence="2 4">NCTC10293</strain>
    </source>
</reference>
<evidence type="ECO:0000313" key="4">
    <source>
        <dbReference type="Proteomes" id="UP000255279"/>
    </source>
</evidence>
<keyword evidence="3" id="KW-1185">Reference proteome</keyword>